<feature type="domain" description="FAD-binding FR-type" evidence="14">
    <location>
        <begin position="151"/>
        <end position="259"/>
    </location>
</feature>
<dbReference type="SUPFAM" id="SSF46458">
    <property type="entry name" value="Globin-like"/>
    <property type="match status" value="1"/>
</dbReference>
<sequence length="396" mass="44737">MSLTEDQKQILKSTAAIFKENGKEITSILYKHLFAHHPDLLNIFNRTNQKNGTQPFALANTVFLAIENIDNLEVLMPQILLIAHKHRASTVRPEHYPIVGKYLLIAIDEFLGGMTDSDIRNAWSAAYKMISSIFIDIEKKLYAELGDKHQQGFIPFKIIEKEIIARGPIAAITLERNDGGKLQKYHSGQYITLQIKKDGILHIRHYSLMQPYDGKTYRIAIKQVNDHEPKGIVSTEIINKYNVGDIITLSLPAGTFKLIDNGKRYLFIAVGVSITVLLAMICDLHQQGKADLATLIHCVTNEDQAIFADDMRRILSENQYYVLLQGKRQLHDLIKKLITSETNVYLCGSVQFVNKVEEYLLKCNHPSSQIHIETYQPALSLVKGAVKNSATTTKPI</sequence>
<dbReference type="Gene3D" id="1.10.490.10">
    <property type="entry name" value="Globins"/>
    <property type="match status" value="1"/>
</dbReference>
<dbReference type="Pfam" id="PF00970">
    <property type="entry name" value="FAD_binding_6"/>
    <property type="match status" value="1"/>
</dbReference>
<keyword evidence="6" id="KW-0479">Metal-binding</keyword>
<evidence type="ECO:0000256" key="8">
    <source>
        <dbReference type="ARBA" id="ARBA00023004"/>
    </source>
</evidence>
<evidence type="ECO:0000256" key="12">
    <source>
        <dbReference type="RuleBase" id="RU000356"/>
    </source>
</evidence>
<comment type="similarity">
    <text evidence="2">In the C-terminal section; belongs to the flavoprotein pyridine nucleotide cytochrome reductase family.</text>
</comment>
<dbReference type="InterPro" id="IPR009050">
    <property type="entry name" value="Globin-like_sf"/>
</dbReference>
<organism evidence="15 16">
    <name type="scientific">Adineta ricciae</name>
    <name type="common">Rotifer</name>
    <dbReference type="NCBI Taxonomy" id="249248"/>
    <lineage>
        <taxon>Eukaryota</taxon>
        <taxon>Metazoa</taxon>
        <taxon>Spiralia</taxon>
        <taxon>Gnathifera</taxon>
        <taxon>Rotifera</taxon>
        <taxon>Eurotatoria</taxon>
        <taxon>Bdelloidea</taxon>
        <taxon>Adinetida</taxon>
        <taxon>Adinetidae</taxon>
        <taxon>Adineta</taxon>
    </lineage>
</organism>
<dbReference type="PROSITE" id="PS51384">
    <property type="entry name" value="FAD_FR"/>
    <property type="match status" value="1"/>
</dbReference>
<dbReference type="SUPFAM" id="SSF63380">
    <property type="entry name" value="Riboflavin synthase domain-like"/>
    <property type="match status" value="1"/>
</dbReference>
<dbReference type="Gene3D" id="2.40.30.10">
    <property type="entry name" value="Translation factors"/>
    <property type="match status" value="1"/>
</dbReference>
<comment type="catalytic activity">
    <reaction evidence="11">
        <text>2 nitric oxide + NADPH + 2 O2 = 2 nitrate + NADP(+) + H(+)</text>
        <dbReference type="Rhea" id="RHEA:19465"/>
        <dbReference type="ChEBI" id="CHEBI:15378"/>
        <dbReference type="ChEBI" id="CHEBI:15379"/>
        <dbReference type="ChEBI" id="CHEBI:16480"/>
        <dbReference type="ChEBI" id="CHEBI:17632"/>
        <dbReference type="ChEBI" id="CHEBI:57783"/>
        <dbReference type="ChEBI" id="CHEBI:58349"/>
        <dbReference type="EC" id="1.14.12.17"/>
    </reaction>
</comment>
<dbReference type="Proteomes" id="UP000663828">
    <property type="component" value="Unassembled WGS sequence"/>
</dbReference>
<dbReference type="GO" id="GO:0020037">
    <property type="term" value="F:heme binding"/>
    <property type="evidence" value="ECO:0007669"/>
    <property type="project" value="InterPro"/>
</dbReference>
<dbReference type="Pfam" id="PF00042">
    <property type="entry name" value="Globin"/>
    <property type="match status" value="1"/>
</dbReference>
<protein>
    <recommendedName>
        <fullName evidence="3">nitric oxide dioxygenase</fullName>
        <ecNumber evidence="3">1.14.12.17</ecNumber>
    </recommendedName>
</protein>
<keyword evidence="7" id="KW-0521">NADP</keyword>
<comment type="cofactor">
    <cofactor evidence="1">
        <name>heme b</name>
        <dbReference type="ChEBI" id="CHEBI:60344"/>
    </cofactor>
</comment>
<comment type="similarity">
    <text evidence="12">Belongs to the globin family.</text>
</comment>
<dbReference type="InterPro" id="IPR000971">
    <property type="entry name" value="Globin"/>
</dbReference>
<dbReference type="GO" id="GO:0005344">
    <property type="term" value="F:oxygen carrier activity"/>
    <property type="evidence" value="ECO:0007669"/>
    <property type="project" value="UniProtKB-KW"/>
</dbReference>
<keyword evidence="16" id="KW-1185">Reference proteome</keyword>
<dbReference type="GO" id="GO:0046210">
    <property type="term" value="P:nitric oxide catabolic process"/>
    <property type="evidence" value="ECO:0007669"/>
    <property type="project" value="TreeGrafter"/>
</dbReference>
<dbReference type="Gene3D" id="3.40.50.80">
    <property type="entry name" value="Nucleotide-binding domain of ferredoxin-NADP reductase (FNR) module"/>
    <property type="match status" value="1"/>
</dbReference>
<evidence type="ECO:0000256" key="1">
    <source>
        <dbReference type="ARBA" id="ARBA00001970"/>
    </source>
</evidence>
<keyword evidence="4" id="KW-0216">Detoxification</keyword>
<keyword evidence="12" id="KW-0561">Oxygen transport</keyword>
<proteinExistence type="inferred from homology"/>
<evidence type="ECO:0000256" key="2">
    <source>
        <dbReference type="ARBA" id="ARBA00006401"/>
    </source>
</evidence>
<dbReference type="GO" id="GO:0009636">
    <property type="term" value="P:response to toxic substance"/>
    <property type="evidence" value="ECO:0007669"/>
    <property type="project" value="UniProtKB-KW"/>
</dbReference>
<dbReference type="InterPro" id="IPR017927">
    <property type="entry name" value="FAD-bd_FR_type"/>
</dbReference>
<comment type="catalytic activity">
    <reaction evidence="10">
        <text>2 nitric oxide + NADH + 2 O2 = 2 nitrate + NAD(+) + H(+)</text>
        <dbReference type="Rhea" id="RHEA:19469"/>
        <dbReference type="ChEBI" id="CHEBI:15378"/>
        <dbReference type="ChEBI" id="CHEBI:15379"/>
        <dbReference type="ChEBI" id="CHEBI:16480"/>
        <dbReference type="ChEBI" id="CHEBI:17632"/>
        <dbReference type="ChEBI" id="CHEBI:57540"/>
        <dbReference type="ChEBI" id="CHEBI:57945"/>
        <dbReference type="EC" id="1.14.12.17"/>
    </reaction>
</comment>
<keyword evidence="5 12" id="KW-0349">Heme</keyword>
<keyword evidence="8" id="KW-0408">Iron</keyword>
<dbReference type="AlphaFoldDB" id="A0A814T2P3"/>
<dbReference type="PANTHER" id="PTHR43396:SF3">
    <property type="entry name" value="FLAVOHEMOPROTEIN"/>
    <property type="match status" value="1"/>
</dbReference>
<keyword evidence="9" id="KW-0520">NAD</keyword>
<reference evidence="15" key="1">
    <citation type="submission" date="2021-02" db="EMBL/GenBank/DDBJ databases">
        <authorList>
            <person name="Nowell W R."/>
        </authorList>
    </citation>
    <scope>NUCLEOTIDE SEQUENCE</scope>
</reference>
<dbReference type="GO" id="GO:0046872">
    <property type="term" value="F:metal ion binding"/>
    <property type="evidence" value="ECO:0007669"/>
    <property type="project" value="UniProtKB-KW"/>
</dbReference>
<dbReference type="EMBL" id="CAJNOR010001515">
    <property type="protein sequence ID" value="CAF1156168.1"/>
    <property type="molecule type" value="Genomic_DNA"/>
</dbReference>
<dbReference type="EC" id="1.14.12.17" evidence="3"/>
<evidence type="ECO:0000256" key="11">
    <source>
        <dbReference type="ARBA" id="ARBA00049433"/>
    </source>
</evidence>
<evidence type="ECO:0000259" key="14">
    <source>
        <dbReference type="PROSITE" id="PS51384"/>
    </source>
</evidence>
<evidence type="ECO:0000259" key="13">
    <source>
        <dbReference type="PROSITE" id="PS01033"/>
    </source>
</evidence>
<dbReference type="PROSITE" id="PS01033">
    <property type="entry name" value="GLOBIN"/>
    <property type="match status" value="1"/>
</dbReference>
<evidence type="ECO:0000256" key="9">
    <source>
        <dbReference type="ARBA" id="ARBA00023027"/>
    </source>
</evidence>
<dbReference type="SUPFAM" id="SSF52343">
    <property type="entry name" value="Ferredoxin reductase-like, C-terminal NADP-linked domain"/>
    <property type="match status" value="1"/>
</dbReference>
<evidence type="ECO:0000256" key="6">
    <source>
        <dbReference type="ARBA" id="ARBA00022723"/>
    </source>
</evidence>
<evidence type="ECO:0000256" key="3">
    <source>
        <dbReference type="ARBA" id="ARBA00012229"/>
    </source>
</evidence>
<dbReference type="PANTHER" id="PTHR43396">
    <property type="entry name" value="FLAVOHEMOPROTEIN"/>
    <property type="match status" value="1"/>
</dbReference>
<dbReference type="InterPro" id="IPR008333">
    <property type="entry name" value="Cbr1-like_FAD-bd_dom"/>
</dbReference>
<dbReference type="InterPro" id="IPR017938">
    <property type="entry name" value="Riboflavin_synthase-like_b-brl"/>
</dbReference>
<evidence type="ECO:0000256" key="4">
    <source>
        <dbReference type="ARBA" id="ARBA00022575"/>
    </source>
</evidence>
<evidence type="ECO:0000313" key="15">
    <source>
        <dbReference type="EMBL" id="CAF1156168.1"/>
    </source>
</evidence>
<dbReference type="GO" id="GO:0071949">
    <property type="term" value="F:FAD binding"/>
    <property type="evidence" value="ECO:0007669"/>
    <property type="project" value="TreeGrafter"/>
</dbReference>
<dbReference type="GO" id="GO:0071500">
    <property type="term" value="P:cellular response to nitrosative stress"/>
    <property type="evidence" value="ECO:0007669"/>
    <property type="project" value="TreeGrafter"/>
</dbReference>
<evidence type="ECO:0000256" key="7">
    <source>
        <dbReference type="ARBA" id="ARBA00022857"/>
    </source>
</evidence>
<gene>
    <name evidence="15" type="ORF">XAT740_LOCUS21224</name>
</gene>
<name>A0A814T2P3_ADIRI</name>
<dbReference type="InterPro" id="IPR039261">
    <property type="entry name" value="FNR_nucleotide-bd"/>
</dbReference>
<evidence type="ECO:0000256" key="5">
    <source>
        <dbReference type="ARBA" id="ARBA00022617"/>
    </source>
</evidence>
<accession>A0A814T2P3</accession>
<keyword evidence="12" id="KW-0813">Transport</keyword>
<dbReference type="FunFam" id="1.10.490.10:FF:000003">
    <property type="entry name" value="Flavohemoprotein"/>
    <property type="match status" value="1"/>
</dbReference>
<feature type="domain" description="Globin" evidence="13">
    <location>
        <begin position="2"/>
        <end position="139"/>
    </location>
</feature>
<evidence type="ECO:0000313" key="16">
    <source>
        <dbReference type="Proteomes" id="UP000663828"/>
    </source>
</evidence>
<dbReference type="GO" id="GO:0019825">
    <property type="term" value="F:oxygen binding"/>
    <property type="evidence" value="ECO:0007669"/>
    <property type="project" value="InterPro"/>
</dbReference>
<evidence type="ECO:0000256" key="10">
    <source>
        <dbReference type="ARBA" id="ARBA00048649"/>
    </source>
</evidence>
<dbReference type="GO" id="GO:0008941">
    <property type="term" value="F:nitric oxide dioxygenase NAD(P)H activity"/>
    <property type="evidence" value="ECO:0007669"/>
    <property type="project" value="UniProtKB-EC"/>
</dbReference>
<comment type="caution">
    <text evidence="15">The sequence shown here is derived from an EMBL/GenBank/DDBJ whole genome shotgun (WGS) entry which is preliminary data.</text>
</comment>
<dbReference type="InterPro" id="IPR012292">
    <property type="entry name" value="Globin/Proto"/>
</dbReference>